<proteinExistence type="predicted"/>
<name>A0A6J4NZB9_9RHOB</name>
<dbReference type="EMBL" id="CADCUU010000106">
    <property type="protein sequence ID" value="CAA9396673.1"/>
    <property type="molecule type" value="Genomic_DNA"/>
</dbReference>
<reference evidence="1" key="1">
    <citation type="submission" date="2020-02" db="EMBL/GenBank/DDBJ databases">
        <authorList>
            <person name="Meier V. D."/>
        </authorList>
    </citation>
    <scope>NUCLEOTIDE SEQUENCE</scope>
    <source>
        <strain evidence="1">AVDCRST_MAG15</strain>
    </source>
</reference>
<accession>A0A6J4NZB9</accession>
<sequence length="55" mass="5867">MEEKVRNAIIEELTRQSAEMPDLKLRVAEPGVIVHGPVDLDALVMVVLGAMAGGP</sequence>
<protein>
    <submittedName>
        <fullName evidence="1">Uncharacterized protein</fullName>
    </submittedName>
</protein>
<dbReference type="AlphaFoldDB" id="A0A6J4NZB9"/>
<gene>
    <name evidence="1" type="ORF">AVDCRST_MAG15-760</name>
</gene>
<evidence type="ECO:0000313" key="1">
    <source>
        <dbReference type="EMBL" id="CAA9396673.1"/>
    </source>
</evidence>
<organism evidence="1">
    <name type="scientific">uncultured Rubellimicrobium sp</name>
    <dbReference type="NCBI Taxonomy" id="543078"/>
    <lineage>
        <taxon>Bacteria</taxon>
        <taxon>Pseudomonadati</taxon>
        <taxon>Pseudomonadota</taxon>
        <taxon>Alphaproteobacteria</taxon>
        <taxon>Rhodobacterales</taxon>
        <taxon>Roseobacteraceae</taxon>
        <taxon>Rubellimicrobium</taxon>
        <taxon>environmental samples</taxon>
    </lineage>
</organism>